<proteinExistence type="predicted"/>
<protein>
    <submittedName>
        <fullName evidence="1">Uncharacterized protein</fullName>
    </submittedName>
</protein>
<name>A0A1T4LAI9_9BACT</name>
<dbReference type="EMBL" id="FUXK01000003">
    <property type="protein sequence ID" value="SJZ51716.1"/>
    <property type="molecule type" value="Genomic_DNA"/>
</dbReference>
<dbReference type="AlphaFoldDB" id="A0A1T4LAI9"/>
<dbReference type="Proteomes" id="UP000190065">
    <property type="component" value="Unassembled WGS sequence"/>
</dbReference>
<reference evidence="1 2" key="1">
    <citation type="submission" date="2017-02" db="EMBL/GenBank/DDBJ databases">
        <authorList>
            <person name="Peterson S.W."/>
        </authorList>
    </citation>
    <scope>NUCLEOTIDE SEQUENCE [LARGE SCALE GENOMIC DNA]</scope>
    <source>
        <strain evidence="1 2">ATCC 43324</strain>
    </source>
</reference>
<accession>A0A1T4LAI9</accession>
<evidence type="ECO:0000313" key="2">
    <source>
        <dbReference type="Proteomes" id="UP000190065"/>
    </source>
</evidence>
<gene>
    <name evidence="1" type="ORF">SAMN02745202_00357</name>
</gene>
<sequence>MLFAWFYCPHRMVRATYPTKIGITVAHPHDKNNNKKRATFTCHAPVFVILTF</sequence>
<organism evidence="1 2">
    <name type="scientific">Segatella oulorum</name>
    <dbReference type="NCBI Taxonomy" id="28136"/>
    <lineage>
        <taxon>Bacteria</taxon>
        <taxon>Pseudomonadati</taxon>
        <taxon>Bacteroidota</taxon>
        <taxon>Bacteroidia</taxon>
        <taxon>Bacteroidales</taxon>
        <taxon>Prevotellaceae</taxon>
        <taxon>Segatella</taxon>
    </lineage>
</organism>
<evidence type="ECO:0000313" key="1">
    <source>
        <dbReference type="EMBL" id="SJZ51716.1"/>
    </source>
</evidence>
<dbReference type="STRING" id="28136.SAMN02745202_00357"/>